<keyword evidence="4 10" id="KW-0812">Transmembrane</keyword>
<dbReference type="OrthoDB" id="10019582at2759"/>
<sequence>MSLNAERSYKMKLRDVENAFKYRRIPYPKRSVELIALLAISCTFFLFMHTNKLNSRLKEMEVKLQPSEFSALGLTGNHISGHDAGKHDDINTLHGTYQYLKSTGQLKHLSASRLNNTKNAEIEVLFFNRAAKVGSESMLELFIALENYNEDLILERRGLHTRSVRQMNKKQRRESAQFVADLEEGTMYIEHINWIDFDEFDLPQPIYINLVRDPVERVISWFFYARSSYKNAIEYRKRPNQKIKPESWYKKNFNDCVRSGDPECQYVPHTVKDTIANFKRQSLFYCGHHDDCLPFNSPTAVQMAKEHVERDYAVVGSWEDTNVTLTVLENYIPRFFRGAKLMYEMHNSKITNRNKNKRKPFIEPEVKDMIRKNFTNEYEFYYFCKQRLYKQYLALNLKELEVHGLLN</sequence>
<evidence type="ECO:0000256" key="1">
    <source>
        <dbReference type="ARBA" id="ARBA00004323"/>
    </source>
</evidence>
<dbReference type="InterPro" id="IPR007734">
    <property type="entry name" value="Heparan_SO4_2-O-STrfase"/>
</dbReference>
<proteinExistence type="inferred from homology"/>
<dbReference type="EMBL" id="CH954178">
    <property type="protein sequence ID" value="KQS44231.1"/>
    <property type="molecule type" value="Genomic_DNA"/>
</dbReference>
<dbReference type="Pfam" id="PF03567">
    <property type="entry name" value="Sulfotransfer_2"/>
    <property type="match status" value="1"/>
</dbReference>
<dbReference type="SUPFAM" id="SSF52540">
    <property type="entry name" value="P-loop containing nucleoside triphosphate hydrolases"/>
    <property type="match status" value="1"/>
</dbReference>
<dbReference type="AlphaFoldDB" id="A0A0Q5UK28"/>
<accession>A0A0Q5UK28</accession>
<dbReference type="PANTHER" id="PTHR12129">
    <property type="entry name" value="HEPARAN SULFATE 2-O-SULFOTRANSFERASE"/>
    <property type="match status" value="1"/>
</dbReference>
<dbReference type="InterPro" id="IPR027417">
    <property type="entry name" value="P-loop_NTPase"/>
</dbReference>
<evidence type="ECO:0000256" key="3">
    <source>
        <dbReference type="ARBA" id="ARBA00022679"/>
    </source>
</evidence>
<dbReference type="GO" id="GO:0000139">
    <property type="term" value="C:Golgi membrane"/>
    <property type="evidence" value="ECO:0007669"/>
    <property type="project" value="UniProtKB-SubCell"/>
</dbReference>
<dbReference type="FunFam" id="3.40.50.300:FF:001863">
    <property type="entry name" value="Heparan sulfate 2-o-sulfotransferase"/>
    <property type="match status" value="1"/>
</dbReference>
<keyword evidence="5" id="KW-0735">Signal-anchor</keyword>
<dbReference type="Gene3D" id="3.40.50.300">
    <property type="entry name" value="P-loop containing nucleotide triphosphate hydrolases"/>
    <property type="match status" value="1"/>
</dbReference>
<reference evidence="11 12" key="1">
    <citation type="journal article" date="2007" name="Nature">
        <title>Evolution of genes and genomes on the Drosophila phylogeny.</title>
        <authorList>
            <consortium name="Drosophila 12 Genomes Consortium"/>
            <person name="Clark A.G."/>
            <person name="Eisen M.B."/>
            <person name="Smith D.R."/>
            <person name="Bergman C.M."/>
            <person name="Oliver B."/>
            <person name="Markow T.A."/>
            <person name="Kaufman T.C."/>
            <person name="Kellis M."/>
            <person name="Gelbart W."/>
            <person name="Iyer V.N."/>
            <person name="Pollard D.A."/>
            <person name="Sackton T.B."/>
            <person name="Larracuente A.M."/>
            <person name="Singh N.D."/>
            <person name="Abad J.P."/>
            <person name="Abt D.N."/>
            <person name="Adryan B."/>
            <person name="Aguade M."/>
            <person name="Akashi H."/>
            <person name="Anderson W.W."/>
            <person name="Aquadro C.F."/>
            <person name="Ardell D.H."/>
            <person name="Arguello R."/>
            <person name="Artieri C.G."/>
            <person name="Barbash D.A."/>
            <person name="Barker D."/>
            <person name="Barsanti P."/>
            <person name="Batterham P."/>
            <person name="Batzoglou S."/>
            <person name="Begun D."/>
            <person name="Bhutkar A."/>
            <person name="Blanco E."/>
            <person name="Bosak S.A."/>
            <person name="Bradley R.K."/>
            <person name="Brand A.D."/>
            <person name="Brent M.R."/>
            <person name="Brooks A.N."/>
            <person name="Brown R.H."/>
            <person name="Butlin R.K."/>
            <person name="Caggese C."/>
            <person name="Calvi B.R."/>
            <person name="Bernardo de Carvalho A."/>
            <person name="Caspi A."/>
            <person name="Castrezana S."/>
            <person name="Celniker S.E."/>
            <person name="Chang J.L."/>
            <person name="Chapple C."/>
            <person name="Chatterji S."/>
            <person name="Chinwalla A."/>
            <person name="Civetta A."/>
            <person name="Clifton S.W."/>
            <person name="Comeron J.M."/>
            <person name="Costello J.C."/>
            <person name="Coyne J.A."/>
            <person name="Daub J."/>
            <person name="David R.G."/>
            <person name="Delcher A.L."/>
            <person name="Delehaunty K."/>
            <person name="Do C.B."/>
            <person name="Ebling H."/>
            <person name="Edwards K."/>
            <person name="Eickbush T."/>
            <person name="Evans J.D."/>
            <person name="Filipski A."/>
            <person name="Findeiss S."/>
            <person name="Freyhult E."/>
            <person name="Fulton L."/>
            <person name="Fulton R."/>
            <person name="Garcia A.C."/>
            <person name="Gardiner A."/>
            <person name="Garfield D.A."/>
            <person name="Garvin B.E."/>
            <person name="Gibson G."/>
            <person name="Gilbert D."/>
            <person name="Gnerre S."/>
            <person name="Godfrey J."/>
            <person name="Good R."/>
            <person name="Gotea V."/>
            <person name="Gravely B."/>
            <person name="Greenberg A.J."/>
            <person name="Griffiths-Jones S."/>
            <person name="Gross S."/>
            <person name="Guigo R."/>
            <person name="Gustafson E.A."/>
            <person name="Haerty W."/>
            <person name="Hahn M.W."/>
            <person name="Halligan D.L."/>
            <person name="Halpern A.L."/>
            <person name="Halter G.M."/>
            <person name="Han M.V."/>
            <person name="Heger A."/>
            <person name="Hillier L."/>
            <person name="Hinrichs A.S."/>
            <person name="Holmes I."/>
            <person name="Hoskins R.A."/>
            <person name="Hubisz M.J."/>
            <person name="Hultmark D."/>
            <person name="Huntley M.A."/>
            <person name="Jaffe D.B."/>
            <person name="Jagadeeshan S."/>
            <person name="Jeck W.R."/>
            <person name="Johnson J."/>
            <person name="Jones C.D."/>
            <person name="Jordan W.C."/>
            <person name="Karpen G.H."/>
            <person name="Kataoka E."/>
            <person name="Keightley P.D."/>
            <person name="Kheradpour P."/>
            <person name="Kirkness E.F."/>
            <person name="Koerich L.B."/>
            <person name="Kristiansen K."/>
            <person name="Kudrna D."/>
            <person name="Kulathinal R.J."/>
            <person name="Kumar S."/>
            <person name="Kwok R."/>
            <person name="Lander E."/>
            <person name="Langley C.H."/>
            <person name="Lapoint R."/>
            <person name="Lazzaro B.P."/>
            <person name="Lee S.J."/>
            <person name="Levesque L."/>
            <person name="Li R."/>
            <person name="Lin C.F."/>
            <person name="Lin M.F."/>
            <person name="Lindblad-Toh K."/>
            <person name="Llopart A."/>
            <person name="Long M."/>
            <person name="Low L."/>
            <person name="Lozovsky E."/>
            <person name="Lu J."/>
            <person name="Luo M."/>
            <person name="Machado C.A."/>
            <person name="Makalowski W."/>
            <person name="Marzo M."/>
            <person name="Matsuda M."/>
            <person name="Matzkin L."/>
            <person name="McAllister B."/>
            <person name="McBride C.S."/>
            <person name="McKernan B."/>
            <person name="McKernan K."/>
            <person name="Mendez-Lago M."/>
            <person name="Minx P."/>
            <person name="Mollenhauer M.U."/>
            <person name="Montooth K."/>
            <person name="Mount S.M."/>
            <person name="Mu X."/>
            <person name="Myers E."/>
            <person name="Negre B."/>
            <person name="Newfeld S."/>
            <person name="Nielsen R."/>
            <person name="Noor M.A."/>
            <person name="O'Grady P."/>
            <person name="Pachter L."/>
            <person name="Papaceit M."/>
            <person name="Parisi M.J."/>
            <person name="Parisi M."/>
            <person name="Parts L."/>
            <person name="Pedersen J.S."/>
            <person name="Pesole G."/>
            <person name="Phillippy A.M."/>
            <person name="Ponting C.P."/>
            <person name="Pop M."/>
            <person name="Porcelli D."/>
            <person name="Powell J.R."/>
            <person name="Prohaska S."/>
            <person name="Pruitt K."/>
            <person name="Puig M."/>
            <person name="Quesneville H."/>
            <person name="Ram K.R."/>
            <person name="Rand D."/>
            <person name="Rasmussen M.D."/>
            <person name="Reed L.K."/>
            <person name="Reenan R."/>
            <person name="Reily A."/>
            <person name="Remington K.A."/>
            <person name="Rieger T.T."/>
            <person name="Ritchie M.G."/>
            <person name="Robin C."/>
            <person name="Rogers Y.H."/>
            <person name="Rohde C."/>
            <person name="Rozas J."/>
            <person name="Rubenfield M.J."/>
            <person name="Ruiz A."/>
            <person name="Russo S."/>
            <person name="Salzberg S.L."/>
            <person name="Sanchez-Gracia A."/>
            <person name="Saranga D.J."/>
            <person name="Sato H."/>
            <person name="Schaeffer S.W."/>
            <person name="Schatz M.C."/>
            <person name="Schlenke T."/>
            <person name="Schwartz R."/>
            <person name="Segarra C."/>
            <person name="Singh R.S."/>
            <person name="Sirot L."/>
            <person name="Sirota M."/>
            <person name="Sisneros N.B."/>
            <person name="Smith C.D."/>
            <person name="Smith T.F."/>
            <person name="Spieth J."/>
            <person name="Stage D.E."/>
            <person name="Stark A."/>
            <person name="Stephan W."/>
            <person name="Strausberg R.L."/>
            <person name="Strempel S."/>
            <person name="Sturgill D."/>
            <person name="Sutton G."/>
            <person name="Sutton G.G."/>
            <person name="Tao W."/>
            <person name="Teichmann S."/>
            <person name="Tobari Y.N."/>
            <person name="Tomimura Y."/>
            <person name="Tsolas J.M."/>
            <person name="Valente V.L."/>
            <person name="Venter E."/>
            <person name="Venter J.C."/>
            <person name="Vicario S."/>
            <person name="Vieira F.G."/>
            <person name="Vilella A.J."/>
            <person name="Villasante A."/>
            <person name="Walenz B."/>
            <person name="Wang J."/>
            <person name="Wasserman M."/>
            <person name="Watts T."/>
            <person name="Wilson D."/>
            <person name="Wilson R.K."/>
            <person name="Wing R.A."/>
            <person name="Wolfner M.F."/>
            <person name="Wong A."/>
            <person name="Wong G.K."/>
            <person name="Wu C.I."/>
            <person name="Wu G."/>
            <person name="Yamamoto D."/>
            <person name="Yang H.P."/>
            <person name="Yang S.P."/>
            <person name="Yorke J.A."/>
            <person name="Yoshida K."/>
            <person name="Zdobnov E."/>
            <person name="Zhang P."/>
            <person name="Zhang Y."/>
            <person name="Zimin A.V."/>
            <person name="Baldwin J."/>
            <person name="Abdouelleil A."/>
            <person name="Abdulkadir J."/>
            <person name="Abebe A."/>
            <person name="Abera B."/>
            <person name="Abreu J."/>
            <person name="Acer S.C."/>
            <person name="Aftuck L."/>
            <person name="Alexander A."/>
            <person name="An P."/>
            <person name="Anderson E."/>
            <person name="Anderson S."/>
            <person name="Arachi H."/>
            <person name="Azer M."/>
            <person name="Bachantsang P."/>
            <person name="Barry A."/>
            <person name="Bayul T."/>
            <person name="Berlin A."/>
            <person name="Bessette D."/>
            <person name="Bloom T."/>
            <person name="Blye J."/>
            <person name="Boguslavskiy L."/>
            <person name="Bonnet C."/>
            <person name="Boukhgalter B."/>
            <person name="Bourzgui I."/>
            <person name="Brown A."/>
            <person name="Cahill P."/>
            <person name="Channer S."/>
            <person name="Cheshatsang Y."/>
            <person name="Chuda L."/>
            <person name="Citroen M."/>
            <person name="Collymore A."/>
            <person name="Cooke P."/>
            <person name="Costello M."/>
            <person name="D'Aco K."/>
            <person name="Daza R."/>
            <person name="De Haan G."/>
            <person name="DeGray S."/>
            <person name="DeMaso C."/>
            <person name="Dhargay N."/>
            <person name="Dooley K."/>
            <person name="Dooley E."/>
            <person name="Doricent M."/>
            <person name="Dorje P."/>
            <person name="Dorjee K."/>
            <person name="Dupes A."/>
            <person name="Elong R."/>
            <person name="Falk J."/>
            <person name="Farina A."/>
            <person name="Faro S."/>
            <person name="Ferguson D."/>
            <person name="Fisher S."/>
            <person name="Foley C.D."/>
            <person name="Franke A."/>
            <person name="Friedrich D."/>
            <person name="Gadbois L."/>
            <person name="Gearin G."/>
            <person name="Gearin C.R."/>
            <person name="Giannoukos G."/>
            <person name="Goode T."/>
            <person name="Graham J."/>
            <person name="Grandbois E."/>
            <person name="Grewal S."/>
            <person name="Gyaltsen K."/>
            <person name="Hafez N."/>
            <person name="Hagos B."/>
            <person name="Hall J."/>
            <person name="Henson C."/>
            <person name="Hollinger A."/>
            <person name="Honan T."/>
            <person name="Huard M.D."/>
            <person name="Hughes L."/>
            <person name="Hurhula B."/>
            <person name="Husby M.E."/>
            <person name="Kamat A."/>
            <person name="Kanga B."/>
            <person name="Kashin S."/>
            <person name="Khazanovich D."/>
            <person name="Kisner P."/>
            <person name="Lance K."/>
            <person name="Lara M."/>
            <person name="Lee W."/>
            <person name="Lennon N."/>
            <person name="Letendre F."/>
            <person name="LeVine R."/>
            <person name="Lipovsky A."/>
            <person name="Liu X."/>
            <person name="Liu J."/>
            <person name="Liu S."/>
            <person name="Lokyitsang T."/>
            <person name="Lokyitsang Y."/>
            <person name="Lubonja R."/>
            <person name="Lui A."/>
            <person name="MacDonald P."/>
            <person name="Magnisalis V."/>
            <person name="Maru K."/>
            <person name="Matthews C."/>
            <person name="McCusker W."/>
            <person name="McDonough S."/>
            <person name="Mehta T."/>
            <person name="Meldrim J."/>
            <person name="Meneus L."/>
            <person name="Mihai O."/>
            <person name="Mihalev A."/>
            <person name="Mihova T."/>
            <person name="Mittelman R."/>
            <person name="Mlenga V."/>
            <person name="Montmayeur A."/>
            <person name="Mulrain L."/>
            <person name="Navidi A."/>
            <person name="Naylor J."/>
            <person name="Negash T."/>
            <person name="Nguyen T."/>
            <person name="Nguyen N."/>
            <person name="Nicol R."/>
            <person name="Norbu C."/>
            <person name="Norbu N."/>
            <person name="Novod N."/>
            <person name="O'Neill B."/>
            <person name="Osman S."/>
            <person name="Markiewicz E."/>
            <person name="Oyono O.L."/>
            <person name="Patti C."/>
            <person name="Phunkhang P."/>
            <person name="Pierre F."/>
            <person name="Priest M."/>
            <person name="Raghuraman S."/>
            <person name="Rege F."/>
            <person name="Reyes R."/>
            <person name="Rise C."/>
            <person name="Rogov P."/>
            <person name="Ross K."/>
            <person name="Ryan E."/>
            <person name="Settipalli S."/>
            <person name="Shea T."/>
            <person name="Sherpa N."/>
            <person name="Shi L."/>
            <person name="Shih D."/>
            <person name="Sparrow T."/>
            <person name="Spaulding J."/>
            <person name="Stalker J."/>
            <person name="Stange-Thomann N."/>
            <person name="Stavropoulos S."/>
            <person name="Stone C."/>
            <person name="Strader C."/>
            <person name="Tesfaye S."/>
            <person name="Thomson T."/>
            <person name="Thoulutsang Y."/>
            <person name="Thoulutsang D."/>
            <person name="Topham K."/>
            <person name="Topping I."/>
            <person name="Tsamla T."/>
            <person name="Vassiliev H."/>
            <person name="Vo A."/>
            <person name="Wangchuk T."/>
            <person name="Wangdi T."/>
            <person name="Weiand M."/>
            <person name="Wilkinson J."/>
            <person name="Wilson A."/>
            <person name="Yadav S."/>
            <person name="Young G."/>
            <person name="Yu Q."/>
            <person name="Zembek L."/>
            <person name="Zhong D."/>
            <person name="Zimmer A."/>
            <person name="Zwirko Z."/>
            <person name="Jaffe D.B."/>
            <person name="Alvarez P."/>
            <person name="Brockman W."/>
            <person name="Butler J."/>
            <person name="Chin C."/>
            <person name="Gnerre S."/>
            <person name="Grabherr M."/>
            <person name="Kleber M."/>
            <person name="Mauceli E."/>
            <person name="MacCallum I."/>
        </authorList>
    </citation>
    <scope>NUCLEOTIDE SEQUENCE [LARGE SCALE GENOMIC DNA]</scope>
    <source>
        <strain evidence="11 12">TSC#14021-0224.01</strain>
    </source>
</reference>
<evidence type="ECO:0000256" key="5">
    <source>
        <dbReference type="ARBA" id="ARBA00022968"/>
    </source>
</evidence>
<comment type="subcellular location">
    <subcellularLocation>
        <location evidence="1">Golgi apparatus membrane</location>
        <topology evidence="1">Single-pass type II membrane protein</topology>
    </subcellularLocation>
</comment>
<keyword evidence="3" id="KW-0808">Transferase</keyword>
<dbReference type="InterPro" id="IPR005331">
    <property type="entry name" value="Sulfotransferase"/>
</dbReference>
<keyword evidence="6 10" id="KW-1133">Transmembrane helix</keyword>
<evidence type="ECO:0000256" key="8">
    <source>
        <dbReference type="ARBA" id="ARBA00023136"/>
    </source>
</evidence>
<evidence type="ECO:0000256" key="4">
    <source>
        <dbReference type="ARBA" id="ARBA00022692"/>
    </source>
</evidence>
<comment type="similarity">
    <text evidence="2">Belongs to the sulfotransferase 3 family.</text>
</comment>
<feature type="transmembrane region" description="Helical" evidence="10">
    <location>
        <begin position="31"/>
        <end position="48"/>
    </location>
</feature>
<evidence type="ECO:0000313" key="11">
    <source>
        <dbReference type="EMBL" id="KQS44231.1"/>
    </source>
</evidence>
<name>A0A0Q5UK28_DROER</name>
<keyword evidence="8 10" id="KW-0472">Membrane</keyword>
<evidence type="ECO:0000256" key="7">
    <source>
        <dbReference type="ARBA" id="ARBA00023034"/>
    </source>
</evidence>
<keyword evidence="9" id="KW-0325">Glycoprotein</keyword>
<keyword evidence="7" id="KW-0333">Golgi apparatus</keyword>
<evidence type="ECO:0000256" key="6">
    <source>
        <dbReference type="ARBA" id="ARBA00022989"/>
    </source>
</evidence>
<evidence type="ECO:0000256" key="10">
    <source>
        <dbReference type="SAM" id="Phobius"/>
    </source>
</evidence>
<gene>
    <name evidence="11" type="primary">Dere\GG13413</name>
    <name evidence="11" type="synonym">dere_GLEANR_13680</name>
    <name evidence="11" type="synonym">GG13413</name>
    <name evidence="11" type="ORF">Dere_GG13413</name>
</gene>
<protein>
    <submittedName>
        <fullName evidence="11">Uncharacterized protein, isoform B</fullName>
    </submittedName>
</protein>
<dbReference type="GO" id="GO:0008146">
    <property type="term" value="F:sulfotransferase activity"/>
    <property type="evidence" value="ECO:0007669"/>
    <property type="project" value="InterPro"/>
</dbReference>
<evidence type="ECO:0000256" key="2">
    <source>
        <dbReference type="ARBA" id="ARBA00010569"/>
    </source>
</evidence>
<evidence type="ECO:0000256" key="9">
    <source>
        <dbReference type="ARBA" id="ARBA00023180"/>
    </source>
</evidence>
<keyword evidence="12" id="KW-1185">Reference proteome</keyword>
<evidence type="ECO:0000313" key="12">
    <source>
        <dbReference type="Proteomes" id="UP000008711"/>
    </source>
</evidence>
<reference evidence="11 12" key="2">
    <citation type="journal article" date="2008" name="Bioinformatics">
        <title>Assembly reconciliation.</title>
        <authorList>
            <person name="Zimin A.V."/>
            <person name="Smith D.R."/>
            <person name="Sutton G."/>
            <person name="Yorke J.A."/>
        </authorList>
    </citation>
    <scope>NUCLEOTIDE SEQUENCE [LARGE SCALE GENOMIC DNA]</scope>
    <source>
        <strain evidence="11 12">TSC#14021-0224.01</strain>
    </source>
</reference>
<dbReference type="PANTHER" id="PTHR12129:SF20">
    <property type="entry name" value="HEPARAN SULFATE 2-O-SULFOTRANSFERASE PIPE"/>
    <property type="match status" value="1"/>
</dbReference>
<dbReference type="Proteomes" id="UP000008711">
    <property type="component" value="Unassembled WGS sequence"/>
</dbReference>
<organism evidence="11 12">
    <name type="scientific">Drosophila erecta</name>
    <name type="common">Fruit fly</name>
    <dbReference type="NCBI Taxonomy" id="7220"/>
    <lineage>
        <taxon>Eukaryota</taxon>
        <taxon>Metazoa</taxon>
        <taxon>Ecdysozoa</taxon>
        <taxon>Arthropoda</taxon>
        <taxon>Hexapoda</taxon>
        <taxon>Insecta</taxon>
        <taxon>Pterygota</taxon>
        <taxon>Neoptera</taxon>
        <taxon>Endopterygota</taxon>
        <taxon>Diptera</taxon>
        <taxon>Brachycera</taxon>
        <taxon>Muscomorpha</taxon>
        <taxon>Ephydroidea</taxon>
        <taxon>Drosophilidae</taxon>
        <taxon>Drosophila</taxon>
        <taxon>Sophophora</taxon>
    </lineage>
</organism>